<dbReference type="InterPro" id="IPR008930">
    <property type="entry name" value="Terpenoid_cyclase/PrenylTrfase"/>
</dbReference>
<dbReference type="Pfam" id="PF03936">
    <property type="entry name" value="Terpene_synth_C"/>
    <property type="match status" value="1"/>
</dbReference>
<comment type="similarity">
    <text evidence="3">Belongs to the terpene synthase family.</text>
</comment>
<comment type="caution">
    <text evidence="8">The sequence shown here is derived from an EMBL/GenBank/DDBJ whole genome shotgun (WGS) entry which is preliminary data.</text>
</comment>
<dbReference type="AlphaFoldDB" id="A0ABD1QKA4"/>
<dbReference type="InterPro" id="IPR050148">
    <property type="entry name" value="Terpene_synthase-like"/>
</dbReference>
<dbReference type="InterPro" id="IPR001906">
    <property type="entry name" value="Terpene_synth_N"/>
</dbReference>
<dbReference type="EMBL" id="JBFOLK010000011">
    <property type="protein sequence ID" value="KAL2476212.1"/>
    <property type="molecule type" value="Genomic_DNA"/>
</dbReference>
<reference evidence="9" key="1">
    <citation type="submission" date="2024-07" db="EMBL/GenBank/DDBJ databases">
        <title>Two chromosome-level genome assemblies of Korean endemic species Abeliophyllum distichum and Forsythia ovata (Oleaceae).</title>
        <authorList>
            <person name="Jang H."/>
        </authorList>
    </citation>
    <scope>NUCLEOTIDE SEQUENCE [LARGE SCALE GENOMIC DNA]</scope>
</reference>
<comment type="cofactor">
    <cofactor evidence="1">
        <name>Mg(2+)</name>
        <dbReference type="ChEBI" id="CHEBI:18420"/>
    </cofactor>
</comment>
<sequence length="560" mass="64807">MNNHASAAPFSTKSVGIENIRRSVTYHPTVWGDYFLVYNSHLTDILPNEEQKCQILREEVKKLLVANPDDSLLKLDLIDAIQRLGVGYHFVTEIEKSLKYVYDTYEIYGKQDNDLYTTALRFRLLRQHGYFVSCDVFDKFKICKGKFDESLISNVQGLLSLYEAAQFRVHGEEILEEALDFSTTQLNSLVVHVSNSLSTQIKEALEIPIHKTVTRLVAKKFLSIYQQDESHNDILLNFAKLDFNLLQKTYQKELSEVTRWWKALEFENKLPFTRDRLVECYFWALAIYFEPQYSIGRKMLTKVIAMISIIDDIFDVYGTLDELTIFMDAIERWDFSVIDQLPPYLQHYYKALLDVYVEIEEELGKREKSNLVHYVIEEKKRLARTYFQEAKWVYSGHIPSMEEYMKVGMPSSTNILLSAAALAGINGELVSKEAFEWVASDSLILQASEIIGRLMNDLVGFGFEQKISAVECYMNENKGASKEEAFAEIQKLVTNAWKNINQEWLRPCPTAVPMAFLMQVIVNISRITHLTYKDKDEYTNSEVNLKDMITLILIQPVTIT</sequence>
<dbReference type="Pfam" id="PF01397">
    <property type="entry name" value="Terpene_synth"/>
    <property type="match status" value="1"/>
</dbReference>
<dbReference type="GO" id="GO:0016829">
    <property type="term" value="F:lyase activity"/>
    <property type="evidence" value="ECO:0007669"/>
    <property type="project" value="UniProtKB-KW"/>
</dbReference>
<feature type="domain" description="Terpene synthase N-terminal" evidence="6">
    <location>
        <begin position="30"/>
        <end position="205"/>
    </location>
</feature>
<keyword evidence="4" id="KW-0479">Metal-binding</keyword>
<comment type="pathway">
    <text evidence="2">Secondary metabolite biosynthesis; terpenoid biosynthesis.</text>
</comment>
<dbReference type="CDD" id="cd00684">
    <property type="entry name" value="Terpene_cyclase_plant_C1"/>
    <property type="match status" value="1"/>
</dbReference>
<evidence type="ECO:0000256" key="2">
    <source>
        <dbReference type="ARBA" id="ARBA00004721"/>
    </source>
</evidence>
<dbReference type="SFLD" id="SFLDS00005">
    <property type="entry name" value="Isoprenoid_Synthase_Type_I"/>
    <property type="match status" value="1"/>
</dbReference>
<evidence type="ECO:0000256" key="4">
    <source>
        <dbReference type="ARBA" id="ARBA00022723"/>
    </source>
</evidence>
<evidence type="ECO:0000259" key="6">
    <source>
        <dbReference type="Pfam" id="PF01397"/>
    </source>
</evidence>
<evidence type="ECO:0000256" key="1">
    <source>
        <dbReference type="ARBA" id="ARBA00001946"/>
    </source>
</evidence>
<feature type="domain" description="Terpene synthase metal-binding" evidence="7">
    <location>
        <begin position="262"/>
        <end position="498"/>
    </location>
</feature>
<dbReference type="SUPFAM" id="SSF48576">
    <property type="entry name" value="Terpenoid synthases"/>
    <property type="match status" value="1"/>
</dbReference>
<dbReference type="InterPro" id="IPR005630">
    <property type="entry name" value="Terpene_synthase_metal-bd"/>
</dbReference>
<dbReference type="FunFam" id="1.10.600.10:FF:000007">
    <property type="entry name" value="Isoprene synthase, chloroplastic"/>
    <property type="match status" value="1"/>
</dbReference>
<evidence type="ECO:0000313" key="8">
    <source>
        <dbReference type="EMBL" id="KAL2476212.1"/>
    </source>
</evidence>
<keyword evidence="5" id="KW-0456">Lyase</keyword>
<dbReference type="PANTHER" id="PTHR31225">
    <property type="entry name" value="OS04G0344100 PROTEIN-RELATED"/>
    <property type="match status" value="1"/>
</dbReference>
<evidence type="ECO:0000256" key="3">
    <source>
        <dbReference type="ARBA" id="ARBA00006333"/>
    </source>
</evidence>
<dbReference type="InterPro" id="IPR008949">
    <property type="entry name" value="Isoprenoid_synthase_dom_sf"/>
</dbReference>
<dbReference type="GO" id="GO:0046872">
    <property type="term" value="F:metal ion binding"/>
    <property type="evidence" value="ECO:0007669"/>
    <property type="project" value="UniProtKB-KW"/>
</dbReference>
<organism evidence="8 9">
    <name type="scientific">Abeliophyllum distichum</name>
    <dbReference type="NCBI Taxonomy" id="126358"/>
    <lineage>
        <taxon>Eukaryota</taxon>
        <taxon>Viridiplantae</taxon>
        <taxon>Streptophyta</taxon>
        <taxon>Embryophyta</taxon>
        <taxon>Tracheophyta</taxon>
        <taxon>Spermatophyta</taxon>
        <taxon>Magnoliopsida</taxon>
        <taxon>eudicotyledons</taxon>
        <taxon>Gunneridae</taxon>
        <taxon>Pentapetalae</taxon>
        <taxon>asterids</taxon>
        <taxon>lamiids</taxon>
        <taxon>Lamiales</taxon>
        <taxon>Oleaceae</taxon>
        <taxon>Forsythieae</taxon>
        <taxon>Abeliophyllum</taxon>
    </lineage>
</organism>
<gene>
    <name evidence="8" type="ORF">Adt_36948</name>
</gene>
<evidence type="ECO:0000256" key="5">
    <source>
        <dbReference type="ARBA" id="ARBA00023239"/>
    </source>
</evidence>
<dbReference type="Proteomes" id="UP001604336">
    <property type="component" value="Unassembled WGS sequence"/>
</dbReference>
<dbReference type="FunFam" id="1.50.10.130:FF:000001">
    <property type="entry name" value="Isoprene synthase, chloroplastic"/>
    <property type="match status" value="1"/>
</dbReference>
<evidence type="ECO:0000313" key="9">
    <source>
        <dbReference type="Proteomes" id="UP001604336"/>
    </source>
</evidence>
<dbReference type="PANTHER" id="PTHR31225:SF221">
    <property type="entry name" value="(-)-GERMACRENE D SYNTHASE"/>
    <property type="match status" value="1"/>
</dbReference>
<accession>A0ABD1QKA4</accession>
<proteinExistence type="inferred from homology"/>
<evidence type="ECO:0000259" key="7">
    <source>
        <dbReference type="Pfam" id="PF03936"/>
    </source>
</evidence>
<protein>
    <submittedName>
        <fullName evidence="8">Terpenoid synthase 17</fullName>
    </submittedName>
</protein>
<keyword evidence="9" id="KW-1185">Reference proteome</keyword>
<dbReference type="SFLD" id="SFLDG01019">
    <property type="entry name" value="Terpene_Cyclase_Like_1_C_Termi"/>
    <property type="match status" value="1"/>
</dbReference>
<dbReference type="Gene3D" id="1.10.600.10">
    <property type="entry name" value="Farnesyl Diphosphate Synthase"/>
    <property type="match status" value="1"/>
</dbReference>
<dbReference type="Gene3D" id="1.50.10.130">
    <property type="entry name" value="Terpene synthase, N-terminal domain"/>
    <property type="match status" value="1"/>
</dbReference>
<dbReference type="InterPro" id="IPR034741">
    <property type="entry name" value="Terpene_cyclase-like_1_C"/>
</dbReference>
<dbReference type="InterPro" id="IPR044814">
    <property type="entry name" value="Terpene_cyclase_plant_C1"/>
</dbReference>
<dbReference type="SUPFAM" id="SSF48239">
    <property type="entry name" value="Terpenoid cyclases/Protein prenyltransferases"/>
    <property type="match status" value="1"/>
</dbReference>
<name>A0ABD1QKA4_9LAMI</name>
<dbReference type="InterPro" id="IPR036965">
    <property type="entry name" value="Terpene_synth_N_sf"/>
</dbReference>